<dbReference type="OrthoDB" id="426386at2759"/>
<dbReference type="Pfam" id="PF06916">
    <property type="entry name" value="FAM210A-B_dom"/>
    <property type="match status" value="1"/>
</dbReference>
<dbReference type="InterPro" id="IPR009688">
    <property type="entry name" value="FAM210A/B-like_dom"/>
</dbReference>
<dbReference type="Proteomes" id="UP000278143">
    <property type="component" value="Unassembled WGS sequence"/>
</dbReference>
<dbReference type="PANTHER" id="PTHR21377:SF0">
    <property type="entry name" value="PROTEIN FAM210B, MITOCHONDRIAL"/>
    <property type="match status" value="1"/>
</dbReference>
<gene>
    <name evidence="3" type="ORF">SYNPS1DRAFT_5002</name>
</gene>
<dbReference type="EMBL" id="KZ989784">
    <property type="protein sequence ID" value="RKP25348.1"/>
    <property type="molecule type" value="Genomic_DNA"/>
</dbReference>
<evidence type="ECO:0000313" key="3">
    <source>
        <dbReference type="EMBL" id="RKP25348.1"/>
    </source>
</evidence>
<organism evidence="3 4">
    <name type="scientific">Syncephalis pseudoplumigaleata</name>
    <dbReference type="NCBI Taxonomy" id="1712513"/>
    <lineage>
        <taxon>Eukaryota</taxon>
        <taxon>Fungi</taxon>
        <taxon>Fungi incertae sedis</taxon>
        <taxon>Zoopagomycota</taxon>
        <taxon>Zoopagomycotina</taxon>
        <taxon>Zoopagomycetes</taxon>
        <taxon>Zoopagales</taxon>
        <taxon>Piptocephalidaceae</taxon>
        <taxon>Syncephalis</taxon>
    </lineage>
</organism>
<feature type="domain" description="DUF1279" evidence="2">
    <location>
        <begin position="8"/>
        <end position="126"/>
    </location>
</feature>
<accession>A0A4P9YZD2</accession>
<dbReference type="InterPro" id="IPR045866">
    <property type="entry name" value="FAM210A/B-like"/>
</dbReference>
<dbReference type="AlphaFoldDB" id="A0A4P9YZD2"/>
<protein>
    <recommendedName>
        <fullName evidence="2">DUF1279 domain-containing protein</fullName>
    </recommendedName>
</protein>
<evidence type="ECO:0000256" key="1">
    <source>
        <dbReference type="SAM" id="Phobius"/>
    </source>
</evidence>
<evidence type="ECO:0000313" key="4">
    <source>
        <dbReference type="Proteomes" id="UP000278143"/>
    </source>
</evidence>
<keyword evidence="1" id="KW-0472">Membrane</keyword>
<feature type="non-terminal residue" evidence="3">
    <location>
        <position position="137"/>
    </location>
</feature>
<feature type="transmembrane region" description="Helical" evidence="1">
    <location>
        <begin position="20"/>
        <end position="43"/>
    </location>
</feature>
<feature type="non-terminal residue" evidence="3">
    <location>
        <position position="1"/>
    </location>
</feature>
<proteinExistence type="predicted"/>
<keyword evidence="1" id="KW-1133">Transmembrane helix</keyword>
<dbReference type="PANTHER" id="PTHR21377">
    <property type="entry name" value="PROTEIN FAM210B, MITOCHONDRIAL"/>
    <property type="match status" value="1"/>
</dbReference>
<keyword evidence="1" id="KW-0812">Transmembrane</keyword>
<name>A0A4P9YZD2_9FUNG</name>
<sequence>AEPKPGSIRHLLKKYGRTGLIVYAAVSTADYILCVLGVTLAGADHVLRLEYWIHTQMDKYFPHYFRSAEDKEQSEGRAAIDPEAIERELEEKVRQDPSWTSLLLVAYGLHELLTPVRIAAAVALTPPIARRYRHIRW</sequence>
<keyword evidence="4" id="KW-1185">Reference proteome</keyword>
<dbReference type="GO" id="GO:0005739">
    <property type="term" value="C:mitochondrion"/>
    <property type="evidence" value="ECO:0007669"/>
    <property type="project" value="TreeGrafter"/>
</dbReference>
<reference evidence="4" key="1">
    <citation type="journal article" date="2018" name="Nat. Microbiol.">
        <title>Leveraging single-cell genomics to expand the fungal tree of life.</title>
        <authorList>
            <person name="Ahrendt S.R."/>
            <person name="Quandt C.A."/>
            <person name="Ciobanu D."/>
            <person name="Clum A."/>
            <person name="Salamov A."/>
            <person name="Andreopoulos B."/>
            <person name="Cheng J.F."/>
            <person name="Woyke T."/>
            <person name="Pelin A."/>
            <person name="Henrissat B."/>
            <person name="Reynolds N.K."/>
            <person name="Benny G.L."/>
            <person name="Smith M.E."/>
            <person name="James T.Y."/>
            <person name="Grigoriev I.V."/>
        </authorList>
    </citation>
    <scope>NUCLEOTIDE SEQUENCE [LARGE SCALE GENOMIC DNA]</scope>
    <source>
        <strain evidence="4">Benny S71-1</strain>
    </source>
</reference>
<evidence type="ECO:0000259" key="2">
    <source>
        <dbReference type="Pfam" id="PF06916"/>
    </source>
</evidence>